<dbReference type="EMBL" id="BMAO01035242">
    <property type="protein sequence ID" value="GFR02249.1"/>
    <property type="molecule type" value="Genomic_DNA"/>
</dbReference>
<gene>
    <name evidence="2" type="ORF">TNCT_446571</name>
</gene>
<dbReference type="Proteomes" id="UP000887116">
    <property type="component" value="Unassembled WGS sequence"/>
</dbReference>
<protein>
    <submittedName>
        <fullName evidence="2">Uncharacterized protein</fullName>
    </submittedName>
</protein>
<evidence type="ECO:0000313" key="3">
    <source>
        <dbReference type="Proteomes" id="UP000887116"/>
    </source>
</evidence>
<comment type="caution">
    <text evidence="2">The sequence shown here is derived from an EMBL/GenBank/DDBJ whole genome shotgun (WGS) entry which is preliminary data.</text>
</comment>
<organism evidence="2 3">
    <name type="scientific">Trichonephila clavata</name>
    <name type="common">Joro spider</name>
    <name type="synonym">Nephila clavata</name>
    <dbReference type="NCBI Taxonomy" id="2740835"/>
    <lineage>
        <taxon>Eukaryota</taxon>
        <taxon>Metazoa</taxon>
        <taxon>Ecdysozoa</taxon>
        <taxon>Arthropoda</taxon>
        <taxon>Chelicerata</taxon>
        <taxon>Arachnida</taxon>
        <taxon>Araneae</taxon>
        <taxon>Araneomorphae</taxon>
        <taxon>Entelegynae</taxon>
        <taxon>Araneoidea</taxon>
        <taxon>Nephilidae</taxon>
        <taxon>Trichonephila</taxon>
    </lineage>
</organism>
<reference evidence="2" key="1">
    <citation type="submission" date="2020-07" db="EMBL/GenBank/DDBJ databases">
        <title>Multicomponent nature underlies the extraordinary mechanical properties of spider dragline silk.</title>
        <authorList>
            <person name="Kono N."/>
            <person name="Nakamura H."/>
            <person name="Mori M."/>
            <person name="Yoshida Y."/>
            <person name="Ohtoshi R."/>
            <person name="Malay A.D."/>
            <person name="Moran D.A.P."/>
            <person name="Tomita M."/>
            <person name="Numata K."/>
            <person name="Arakawa K."/>
        </authorList>
    </citation>
    <scope>NUCLEOTIDE SEQUENCE</scope>
</reference>
<proteinExistence type="predicted"/>
<dbReference type="AlphaFoldDB" id="A0A8X6GFS1"/>
<accession>A0A8X6GFS1</accession>
<sequence>MHQTANRSTLTTGPSENHPQTQENLEKIPERNGNPWGPRVPVNIWGERKDVTPIWATSMQERDMQTNTISRTSATRVLKIKNKLIAQAIGAMRAPAVDKNFEREKTRNAFATQKANENLNKC</sequence>
<evidence type="ECO:0000313" key="2">
    <source>
        <dbReference type="EMBL" id="GFR02249.1"/>
    </source>
</evidence>
<name>A0A8X6GFS1_TRICU</name>
<evidence type="ECO:0000256" key="1">
    <source>
        <dbReference type="SAM" id="MobiDB-lite"/>
    </source>
</evidence>
<feature type="region of interest" description="Disordered" evidence="1">
    <location>
        <begin position="1"/>
        <end position="44"/>
    </location>
</feature>
<feature type="compositionally biased region" description="Polar residues" evidence="1">
    <location>
        <begin position="1"/>
        <end position="23"/>
    </location>
</feature>
<keyword evidence="3" id="KW-1185">Reference proteome</keyword>